<keyword evidence="3" id="KW-1185">Reference proteome</keyword>
<dbReference type="CDD" id="cd04301">
    <property type="entry name" value="NAT_SF"/>
    <property type="match status" value="1"/>
</dbReference>
<evidence type="ECO:0000259" key="1">
    <source>
        <dbReference type="PROSITE" id="PS51186"/>
    </source>
</evidence>
<accession>A0A559IYD0</accession>
<dbReference type="PROSITE" id="PS51186">
    <property type="entry name" value="GNAT"/>
    <property type="match status" value="1"/>
</dbReference>
<proteinExistence type="predicted"/>
<evidence type="ECO:0000313" key="2">
    <source>
        <dbReference type="EMBL" id="TVX92642.1"/>
    </source>
</evidence>
<reference evidence="2 3" key="1">
    <citation type="submission" date="2019-07" db="EMBL/GenBank/DDBJ databases">
        <authorList>
            <person name="Kim J."/>
        </authorList>
    </citation>
    <scope>NUCLEOTIDE SEQUENCE [LARGE SCALE GENOMIC DNA]</scope>
    <source>
        <strain evidence="2 3">N4</strain>
    </source>
</reference>
<evidence type="ECO:0000313" key="3">
    <source>
        <dbReference type="Proteomes" id="UP000318102"/>
    </source>
</evidence>
<dbReference type="Gene3D" id="3.40.630.30">
    <property type="match status" value="1"/>
</dbReference>
<feature type="domain" description="N-acetyltransferase" evidence="1">
    <location>
        <begin position="123"/>
        <end position="256"/>
    </location>
</feature>
<dbReference type="OrthoDB" id="2463977at2"/>
<name>A0A559IYD0_9BACL</name>
<dbReference type="AlphaFoldDB" id="A0A559IYD0"/>
<dbReference type="EMBL" id="VNJK01000001">
    <property type="protein sequence ID" value="TVX92642.1"/>
    <property type="molecule type" value="Genomic_DNA"/>
</dbReference>
<dbReference type="RefSeq" id="WP_144988299.1">
    <property type="nucleotide sequence ID" value="NZ_VNJK01000001.1"/>
</dbReference>
<protein>
    <submittedName>
        <fullName evidence="2">GNAT family N-acetyltransferase</fullName>
    </submittedName>
</protein>
<dbReference type="InterPro" id="IPR000182">
    <property type="entry name" value="GNAT_dom"/>
</dbReference>
<dbReference type="InterPro" id="IPR016181">
    <property type="entry name" value="Acyl_CoA_acyltransferase"/>
</dbReference>
<dbReference type="SUPFAM" id="SSF55729">
    <property type="entry name" value="Acyl-CoA N-acyltransferases (Nat)"/>
    <property type="match status" value="1"/>
</dbReference>
<dbReference type="Proteomes" id="UP000318102">
    <property type="component" value="Unassembled WGS sequence"/>
</dbReference>
<gene>
    <name evidence="2" type="ORF">FPZ44_06025</name>
</gene>
<dbReference type="GO" id="GO:0016747">
    <property type="term" value="F:acyltransferase activity, transferring groups other than amino-acyl groups"/>
    <property type="evidence" value="ECO:0007669"/>
    <property type="project" value="InterPro"/>
</dbReference>
<comment type="caution">
    <text evidence="2">The sequence shown here is derived from an EMBL/GenBank/DDBJ whole genome shotgun (WGS) entry which is preliminary data.</text>
</comment>
<sequence>MKTQLINTEIAYTSLFSQSHEEEHLIRFWDDEIPDMYSHNYSLIKEHSTDLAGMIINELTLRKEQNKDFLRIEMNFDVDNEILEKLPIKPEVAIYDYMYIKTEQYRNINGNTSCVVKKAITDEIIADGKKVDILACQQSMGLEFATRRIDRKSKVYQVPNSPLDLYVCYVADIPVGNCELMTLENIAKIEDFDILEGHQRKGYGSAVIRYLLQSAYEKNVKHAYLITDHSDTAKEMYKKCGFEKVGYKTELHFHLK</sequence>
<organism evidence="2 3">
    <name type="scientific">Paenibacillus agilis</name>
    <dbReference type="NCBI Taxonomy" id="3020863"/>
    <lineage>
        <taxon>Bacteria</taxon>
        <taxon>Bacillati</taxon>
        <taxon>Bacillota</taxon>
        <taxon>Bacilli</taxon>
        <taxon>Bacillales</taxon>
        <taxon>Paenibacillaceae</taxon>
        <taxon>Paenibacillus</taxon>
    </lineage>
</organism>
<dbReference type="Pfam" id="PF00583">
    <property type="entry name" value="Acetyltransf_1"/>
    <property type="match status" value="1"/>
</dbReference>